<dbReference type="EMBL" id="CT868196">
    <property type="protein sequence ID" value="CAK74765.1"/>
    <property type="molecule type" value="Genomic_DNA"/>
</dbReference>
<evidence type="ECO:0000313" key="2">
    <source>
        <dbReference type="Proteomes" id="UP000000600"/>
    </source>
</evidence>
<organism evidence="1 2">
    <name type="scientific">Paramecium tetraurelia</name>
    <dbReference type="NCBI Taxonomy" id="5888"/>
    <lineage>
        <taxon>Eukaryota</taxon>
        <taxon>Sar</taxon>
        <taxon>Alveolata</taxon>
        <taxon>Ciliophora</taxon>
        <taxon>Intramacronucleata</taxon>
        <taxon>Oligohymenophorea</taxon>
        <taxon>Peniculida</taxon>
        <taxon>Parameciidae</taxon>
        <taxon>Paramecium</taxon>
    </lineage>
</organism>
<sequence length="566" mass="66403">MNIFSERSSSRYTQRNFVSECQTPSIDSHGYISVSKELNIPLISTGKQSISVQRKQIKLFDSPHFNDNTNSTLSSHKSKKEVDILSKLMNWEKMQGNPKFIPLKRHHELLPKTEHLRNQNPMFQDIKQKGHAKYLNQQTVQQQAPKSFVMHDTIQPDVEMKESEYNQMESLDPLNTMKNQHELNQYVIQVAKTNNRILPKLQLPEKNEKAILKPNFHRQKRLYSVIDTFEALKFGGQDDSVFDDNEYQQFRKRKAQFKRYQLRKRIIVVLAVIRISRKHRLILKERALYSTSLDQSKSVHQKYLDQFRTKNLLYHQKEFAEGIFKKLNSSILDKKYLKECQEISMFQDSVQKDIKKQRFCQLALLLLQSLEIATQQNVLPQVIVHLLNLNFYKSSTSQSCLFVSKRACYYTAFVCKITRKQQLLLATEFLMFQTIIPNIFSIFKDMNIKDIEHNNQTLSYLSALTQIVQILFIDYFKDLELVKTKNVHPIQRILKLNIDENTGLGASEIIISSKINTDETVVIENGFDKSSILELQDSKPYWDEKIKSRFAKIVSNIEKHILIQNN</sequence>
<dbReference type="HOGENOM" id="CLU_481896_0_0_1"/>
<proteinExistence type="predicted"/>
<gene>
    <name evidence="1" type="ORF">GSPATT00010933001</name>
</gene>
<protein>
    <submittedName>
        <fullName evidence="1">Uncharacterized protein</fullName>
    </submittedName>
</protein>
<dbReference type="OMA" id="LSKLMNW"/>
<name>A0CVE8_PARTE</name>
<evidence type="ECO:0000313" key="1">
    <source>
        <dbReference type="EMBL" id="CAK74765.1"/>
    </source>
</evidence>
<dbReference type="KEGG" id="ptm:GSPATT00010933001"/>
<dbReference type="RefSeq" id="XP_001442162.1">
    <property type="nucleotide sequence ID" value="XM_001442125.1"/>
</dbReference>
<dbReference type="AlphaFoldDB" id="A0CVE8"/>
<dbReference type="InParanoid" id="A0CVE8"/>
<keyword evidence="2" id="KW-1185">Reference proteome</keyword>
<dbReference type="Proteomes" id="UP000000600">
    <property type="component" value="Unassembled WGS sequence"/>
</dbReference>
<dbReference type="OrthoDB" id="302840at2759"/>
<dbReference type="GeneID" id="5027947"/>
<reference evidence="1 2" key="1">
    <citation type="journal article" date="2006" name="Nature">
        <title>Global trends of whole-genome duplications revealed by the ciliate Paramecium tetraurelia.</title>
        <authorList>
            <consortium name="Genoscope"/>
            <person name="Aury J.-M."/>
            <person name="Jaillon O."/>
            <person name="Duret L."/>
            <person name="Noel B."/>
            <person name="Jubin C."/>
            <person name="Porcel B.M."/>
            <person name="Segurens B."/>
            <person name="Daubin V."/>
            <person name="Anthouard V."/>
            <person name="Aiach N."/>
            <person name="Arnaiz O."/>
            <person name="Billaut A."/>
            <person name="Beisson J."/>
            <person name="Blanc I."/>
            <person name="Bouhouche K."/>
            <person name="Camara F."/>
            <person name="Duharcourt S."/>
            <person name="Guigo R."/>
            <person name="Gogendeau D."/>
            <person name="Katinka M."/>
            <person name="Keller A.-M."/>
            <person name="Kissmehl R."/>
            <person name="Klotz C."/>
            <person name="Koll F."/>
            <person name="Le Moue A."/>
            <person name="Lepere C."/>
            <person name="Malinsky S."/>
            <person name="Nowacki M."/>
            <person name="Nowak J.K."/>
            <person name="Plattner H."/>
            <person name="Poulain J."/>
            <person name="Ruiz F."/>
            <person name="Serrano V."/>
            <person name="Zagulski M."/>
            <person name="Dessen P."/>
            <person name="Betermier M."/>
            <person name="Weissenbach J."/>
            <person name="Scarpelli C."/>
            <person name="Schachter V."/>
            <person name="Sperling L."/>
            <person name="Meyer E."/>
            <person name="Cohen J."/>
            <person name="Wincker P."/>
        </authorList>
    </citation>
    <scope>NUCLEOTIDE SEQUENCE [LARGE SCALE GENOMIC DNA]</scope>
    <source>
        <strain evidence="1 2">Stock d4-2</strain>
    </source>
</reference>
<accession>A0CVE8</accession>